<feature type="region of interest" description="Disordered" evidence="1">
    <location>
        <begin position="923"/>
        <end position="961"/>
    </location>
</feature>
<dbReference type="Pfam" id="PF18759">
    <property type="entry name" value="Plavaka"/>
    <property type="match status" value="1"/>
</dbReference>
<dbReference type="EMBL" id="GL945445">
    <property type="protein sequence ID" value="EGO18984.1"/>
    <property type="molecule type" value="Genomic_DNA"/>
</dbReference>
<feature type="compositionally biased region" description="Basic and acidic residues" evidence="1">
    <location>
        <begin position="927"/>
        <end position="939"/>
    </location>
</feature>
<keyword evidence="2" id="KW-0732">Signal</keyword>
<evidence type="ECO:0008006" key="4">
    <source>
        <dbReference type="Google" id="ProtNLM"/>
    </source>
</evidence>
<dbReference type="Proteomes" id="UP000008064">
    <property type="component" value="Unassembled WGS sequence"/>
</dbReference>
<feature type="compositionally biased region" description="Basic and acidic residues" evidence="1">
    <location>
        <begin position="847"/>
        <end position="857"/>
    </location>
</feature>
<feature type="compositionally biased region" description="Basic residues" evidence="1">
    <location>
        <begin position="818"/>
        <end position="846"/>
    </location>
</feature>
<feature type="compositionally biased region" description="Basic and acidic residues" evidence="1">
    <location>
        <begin position="1243"/>
        <end position="1260"/>
    </location>
</feature>
<dbReference type="GeneID" id="18815924"/>
<proteinExistence type="predicted"/>
<feature type="region of interest" description="Disordered" evidence="1">
    <location>
        <begin position="809"/>
        <end position="869"/>
    </location>
</feature>
<sequence>MNLSPFIFLGLALVCSDILMMLKCGYPCDRTFKDQRGLNRHRYSCPIYEDLQVNAVTRRRSQAKKSRIRLSTPHREQTQAVIANDGASDQVQVDCDVRASYENNDRVMYNLERPGDFDIQMGSPPASPTTVHTTLQCDTQDISQTSPLEVSAVDPTCLSSTHVGQLSQIESLEQCDRNPDRCPDYIPEKTVPIATEASTARRVMLYVRDSFRTAVNTFGLGRDYNSRPSYDPEHDIRPEDLWQVKYRNVMASINAIQETRTGEDTKPPWPYPNMTVYRLMKWMITGHNRKSEKEIMRLAREVINAPDFKADDLKGFDAHRANRILDQSENRDPATGDGWKECNINICVPTRVMNPKGNGKIFAIPHFRYRPLVSVIKSAFSDVSAKSFHLFPFKRIWQPPFSGSKQRVHDELYTSDSWIQAQEALNKQPPEPGCKLERVIAALMFWSDATRLTSFGSVGAWPVYMYFGNLSKYVRAKPTSGACHHVAYIPSLPDNIQEFIASFITQARRPAALLAHCRRELMHEVWRILLDEEFLHAYKHGIVIRCFDGIIRRVFPRFFTYSADYPEKTLLATIRDMGECGCPRCLTPKTSFDQVGFSWDSQGRLEGIRRYMAGKILLARDFLYKQGTPIKARAVETMLKPESLVPTINAFSERLGPLGFDVHSMLVVDMMHEFELGVWESVFTHLIRLLTAVGHTMVAELDSRFRQMPTFGQGAIRGFSSNVSEMKNLAARNFEDILQCSMPAFKHLLPEPHDELVQTLLFRLAEWHALAKLRLHTDETLVYLQHALKVISRLLRHFRDVTSNAFKTTELPRETSARMRRKQAKSSKGHSSSTKKTKQGRANKGRSRAEENDHEKVEGDEESSSSEKKMSLHTYKFHSLGDYARAIRLFGTTDSYSTQIGELAHRLVKKLYDRTNKTQLLKSLSVQERRYNRMSRNEEPVTDTSMSQQDDSDSDLDESDERNSLPIELHHYISASQRNSQDLHGFLRNFAEDDPAIMDHLLGRLLNFRYDGDEFKFSPEQRNNLRILDNRIYSVKTMRVHYTTYDVRRDYDTINISNNSDVMVLSREKDQYAHPYWYARVLGVFHARVLHTGPEAANRSVQNVEFLFVRWFGGVPNHRSGFKVARLPKIGFVRQNDRRVAPFGFLNPSVVVRACHLIPAFVDGRTSSLLREGPSAGRVHGEVDDWTAYYVNIFSDRDMFMRYRGNGVGHMGNFVKHHPSGAYGPQEELPDVHENDEEERIYHDQNYYRETIEEGTDKDGGGQNGDDNEDEDDDEDNEDGDGDENEEDDVGFDDL</sequence>
<evidence type="ECO:0000256" key="1">
    <source>
        <dbReference type="SAM" id="MobiDB-lite"/>
    </source>
</evidence>
<dbReference type="HOGENOM" id="CLU_002498_0_1_1"/>
<protein>
    <recommendedName>
        <fullName evidence="4">C2H2-type domain-containing protein</fullName>
    </recommendedName>
</protein>
<feature type="signal peptide" evidence="2">
    <location>
        <begin position="1"/>
        <end position="16"/>
    </location>
</feature>
<dbReference type="OrthoDB" id="2672259at2759"/>
<feature type="compositionally biased region" description="Acidic residues" evidence="1">
    <location>
        <begin position="1266"/>
        <end position="1295"/>
    </location>
</feature>
<accession>F8PCN5</accession>
<dbReference type="InterPro" id="IPR041078">
    <property type="entry name" value="Plavaka"/>
</dbReference>
<feature type="compositionally biased region" description="Acidic residues" evidence="1">
    <location>
        <begin position="950"/>
        <end position="960"/>
    </location>
</feature>
<reference evidence="3" key="1">
    <citation type="submission" date="2011-04" db="EMBL/GenBank/DDBJ databases">
        <title>Evolution of plant cell wall degrading machinery underlies the functional diversity of forest fungi.</title>
        <authorList>
            <consortium name="US DOE Joint Genome Institute (JGI-PGF)"/>
            <person name="Eastwood D.C."/>
            <person name="Floudas D."/>
            <person name="Binder M."/>
            <person name="Majcherczyk A."/>
            <person name="Schneider P."/>
            <person name="Aerts A."/>
            <person name="Asiegbu F.O."/>
            <person name="Baker S.E."/>
            <person name="Barry K."/>
            <person name="Bendiksby M."/>
            <person name="Blumentritt M."/>
            <person name="Coutinho P.M."/>
            <person name="Cullen D."/>
            <person name="Cullen D."/>
            <person name="Gathman A."/>
            <person name="Goodell B."/>
            <person name="Henrissat B."/>
            <person name="Ihrmark K."/>
            <person name="Kauserud H."/>
            <person name="Kohler A."/>
            <person name="LaButti K."/>
            <person name="Lapidus A."/>
            <person name="Lavin J.L."/>
            <person name="Lee Y.-H."/>
            <person name="Lindquist E."/>
            <person name="Lilly W."/>
            <person name="Lucas S."/>
            <person name="Morin E."/>
            <person name="Murat C."/>
            <person name="Oguiza J.A."/>
            <person name="Park J."/>
            <person name="Pisabarro A.G."/>
            <person name="Riley R."/>
            <person name="Rosling A."/>
            <person name="Salamov A."/>
            <person name="Schmidt O."/>
            <person name="Schmutz J."/>
            <person name="Skrede I."/>
            <person name="Stenlid J."/>
            <person name="Wiebenga A."/>
            <person name="Xie X."/>
            <person name="Kues U."/>
            <person name="Hibbett D.S."/>
            <person name="Hoffmeister D."/>
            <person name="Hogberg N."/>
            <person name="Martin F."/>
            <person name="Grigoriev I.V."/>
            <person name="Watkinson S.C."/>
        </authorList>
    </citation>
    <scope>NUCLEOTIDE SEQUENCE</scope>
    <source>
        <strain evidence="3">S7.9</strain>
    </source>
</reference>
<organism>
    <name type="scientific">Serpula lacrymans var. lacrymans (strain S7.9)</name>
    <name type="common">Dry rot fungus</name>
    <dbReference type="NCBI Taxonomy" id="578457"/>
    <lineage>
        <taxon>Eukaryota</taxon>
        <taxon>Fungi</taxon>
        <taxon>Dikarya</taxon>
        <taxon>Basidiomycota</taxon>
        <taxon>Agaricomycotina</taxon>
        <taxon>Agaricomycetes</taxon>
        <taxon>Agaricomycetidae</taxon>
        <taxon>Boletales</taxon>
        <taxon>Coniophorineae</taxon>
        <taxon>Serpulaceae</taxon>
        <taxon>Serpula</taxon>
    </lineage>
</organism>
<gene>
    <name evidence="3" type="ORF">SERLADRAFT_443527</name>
</gene>
<dbReference type="KEGG" id="sla:SERLADRAFT_443527"/>
<name>F8PCN5_SERL9</name>
<evidence type="ECO:0000313" key="3">
    <source>
        <dbReference type="EMBL" id="EGO18984.1"/>
    </source>
</evidence>
<feature type="chain" id="PRO_5003376683" description="C2H2-type domain-containing protein" evidence="2">
    <location>
        <begin position="17"/>
        <end position="1295"/>
    </location>
</feature>
<evidence type="ECO:0000256" key="2">
    <source>
        <dbReference type="SAM" id="SignalP"/>
    </source>
</evidence>
<feature type="region of interest" description="Disordered" evidence="1">
    <location>
        <begin position="1243"/>
        <end position="1295"/>
    </location>
</feature>
<dbReference type="RefSeq" id="XP_007324208.1">
    <property type="nucleotide sequence ID" value="XM_007324146.1"/>
</dbReference>